<dbReference type="InterPro" id="IPR001270">
    <property type="entry name" value="ClpA/B"/>
</dbReference>
<dbReference type="GO" id="GO:0005524">
    <property type="term" value="F:ATP binding"/>
    <property type="evidence" value="ECO:0007669"/>
    <property type="project" value="InterPro"/>
</dbReference>
<dbReference type="AlphaFoldDB" id="A0A2M7ULK6"/>
<proteinExistence type="predicted"/>
<reference evidence="4" key="1">
    <citation type="submission" date="2017-09" db="EMBL/GenBank/DDBJ databases">
        <title>Depth-based differentiation of microbial function through sediment-hosted aquifers and enrichment of novel symbionts in the deep terrestrial subsurface.</title>
        <authorList>
            <person name="Probst A.J."/>
            <person name="Ladd B."/>
            <person name="Jarett J.K."/>
            <person name="Geller-Mcgrath D.E."/>
            <person name="Sieber C.M.K."/>
            <person name="Emerson J.B."/>
            <person name="Anantharaman K."/>
            <person name="Thomas B.C."/>
            <person name="Malmstrom R."/>
            <person name="Stieglmeier M."/>
            <person name="Klingl A."/>
            <person name="Woyke T."/>
            <person name="Ryan C.M."/>
            <person name="Banfield J.F."/>
        </authorList>
    </citation>
    <scope>NUCLEOTIDE SEQUENCE [LARGE SCALE GENOMIC DNA]</scope>
</reference>
<dbReference type="Proteomes" id="UP000229805">
    <property type="component" value="Unassembled WGS sequence"/>
</dbReference>
<evidence type="ECO:0000256" key="1">
    <source>
        <dbReference type="SAM" id="MobiDB-lite"/>
    </source>
</evidence>
<accession>A0A2M7ULK6</accession>
<organism evidence="3 4">
    <name type="scientific">Candidatus Portnoybacteria bacterium CG_4_10_14_0_2_um_filter_44_20</name>
    <dbReference type="NCBI Taxonomy" id="1974799"/>
    <lineage>
        <taxon>Bacteria</taxon>
        <taxon>Candidatus Portnoyibacteriota</taxon>
    </lineage>
</organism>
<dbReference type="InterPro" id="IPR027417">
    <property type="entry name" value="P-loop_NTPase"/>
</dbReference>
<gene>
    <name evidence="3" type="ORF">COY11_00245</name>
</gene>
<dbReference type="EMBL" id="PFOG01000011">
    <property type="protein sequence ID" value="PIZ72476.1"/>
    <property type="molecule type" value="Genomic_DNA"/>
</dbReference>
<dbReference type="SUPFAM" id="SSF52540">
    <property type="entry name" value="P-loop containing nucleoside triphosphate hydrolases"/>
    <property type="match status" value="1"/>
</dbReference>
<dbReference type="GO" id="GO:0016887">
    <property type="term" value="F:ATP hydrolysis activity"/>
    <property type="evidence" value="ECO:0007669"/>
    <property type="project" value="InterPro"/>
</dbReference>
<name>A0A2M7ULK6_9BACT</name>
<dbReference type="Gene3D" id="3.40.50.300">
    <property type="entry name" value="P-loop containing nucleotide triphosphate hydrolases"/>
    <property type="match status" value="1"/>
</dbReference>
<feature type="domain" description="AAA+ ATPase" evidence="2">
    <location>
        <begin position="113"/>
        <end position="270"/>
    </location>
</feature>
<dbReference type="Pfam" id="PF07728">
    <property type="entry name" value="AAA_5"/>
    <property type="match status" value="1"/>
</dbReference>
<evidence type="ECO:0000259" key="2">
    <source>
        <dbReference type="SMART" id="SM00382"/>
    </source>
</evidence>
<feature type="region of interest" description="Disordered" evidence="1">
    <location>
        <begin position="1"/>
        <end position="24"/>
    </location>
</feature>
<dbReference type="SMART" id="SM00382">
    <property type="entry name" value="AAA"/>
    <property type="match status" value="1"/>
</dbReference>
<protein>
    <recommendedName>
        <fullName evidence="2">AAA+ ATPase domain-containing protein</fullName>
    </recommendedName>
</protein>
<comment type="caution">
    <text evidence="3">The sequence shown here is derived from an EMBL/GenBank/DDBJ whole genome shotgun (WGS) entry which is preliminary data.</text>
</comment>
<dbReference type="InterPro" id="IPR050764">
    <property type="entry name" value="CbbQ/NirQ/NorQ/GpvN"/>
</dbReference>
<evidence type="ECO:0000313" key="4">
    <source>
        <dbReference type="Proteomes" id="UP000229805"/>
    </source>
</evidence>
<dbReference type="InterPro" id="IPR011704">
    <property type="entry name" value="ATPase_dyneun-rel_AAA"/>
</dbReference>
<evidence type="ECO:0000313" key="3">
    <source>
        <dbReference type="EMBL" id="PIZ72476.1"/>
    </source>
</evidence>
<dbReference type="InterPro" id="IPR003593">
    <property type="entry name" value="AAA+_ATPase"/>
</dbReference>
<dbReference type="PANTHER" id="PTHR42759">
    <property type="entry name" value="MOXR FAMILY PROTEIN"/>
    <property type="match status" value="1"/>
</dbReference>
<dbReference type="PRINTS" id="PR00300">
    <property type="entry name" value="CLPPROTEASEA"/>
</dbReference>
<sequence length="512" mass="58391">MESKFNPEAIQQTPQEQSPEEQHEVLPDVGEVIEQGREAAEGVNAQIAADLEQAKILQEQLDEQARPVVEQIQGLQKEVEEEKAAFDARAERLNSPYVLSPELAKVLKVSRVLKRPLLLEGEPGTGKTSLAYALAGHEDLPIIHAQCKSTTSAQELLYTFDVVQRLQDAQLGKDVSDPRKYVKLGPLGRAFSAQEQVILLIDEVDKAKRDFSNDLLHELDQMSFFVTETGEEVAAKNRPIVIVTSNHERDLPEPVLRRVVYSYIEFPSPEQMTEIVKAHIPDVSEKLLQSAVRRFYDIRQAEGLEKKPSTSEMLDWIKVLREFGVEEIGKDIPYPETLLKYKEDTEKILGVKQEKYEELRKAEMPESVIAALNGERVVRLKTKSQYDQYEPDNSIYTLLANEGYEFTTPKDYGRRPFDINLEGVRRVDNLTFALYDPKDPKKGEPYLYELLKERGLVESEFIVTDKPLDFAEVEDSNELYTKGKDAQGRAIYRTKNGKFIFEQRLSPETANE</sequence>
<dbReference type="PANTHER" id="PTHR42759:SF6">
    <property type="entry name" value="REGULATORY PROTEIN-RELATED"/>
    <property type="match status" value="1"/>
</dbReference>